<dbReference type="EMBL" id="JBIAXI010000045">
    <property type="protein sequence ID" value="MFF4779232.1"/>
    <property type="molecule type" value="Genomic_DNA"/>
</dbReference>
<evidence type="ECO:0000256" key="1">
    <source>
        <dbReference type="ARBA" id="ARBA00004651"/>
    </source>
</evidence>
<evidence type="ECO:0000313" key="10">
    <source>
        <dbReference type="Proteomes" id="UP001602119"/>
    </source>
</evidence>
<dbReference type="PANTHER" id="PTHR30151">
    <property type="entry name" value="ALKANE SULFONATE ABC TRANSPORTER-RELATED, MEMBRANE SUBUNIT"/>
    <property type="match status" value="1"/>
</dbReference>
<evidence type="ECO:0000256" key="3">
    <source>
        <dbReference type="ARBA" id="ARBA00022475"/>
    </source>
</evidence>
<dbReference type="PROSITE" id="PS50928">
    <property type="entry name" value="ABC_TM1"/>
    <property type="match status" value="1"/>
</dbReference>
<protein>
    <submittedName>
        <fullName evidence="9">ABC transporter permease</fullName>
    </submittedName>
</protein>
<feature type="domain" description="ABC transmembrane type-1" evidence="8">
    <location>
        <begin position="84"/>
        <end position="268"/>
    </location>
</feature>
<dbReference type="InterPro" id="IPR000515">
    <property type="entry name" value="MetI-like"/>
</dbReference>
<feature type="transmembrane region" description="Helical" evidence="7">
    <location>
        <begin position="126"/>
        <end position="148"/>
    </location>
</feature>
<keyword evidence="3" id="KW-1003">Cell membrane</keyword>
<dbReference type="CDD" id="cd06261">
    <property type="entry name" value="TM_PBP2"/>
    <property type="match status" value="1"/>
</dbReference>
<evidence type="ECO:0000256" key="4">
    <source>
        <dbReference type="ARBA" id="ARBA00022692"/>
    </source>
</evidence>
<feature type="transmembrane region" description="Helical" evidence="7">
    <location>
        <begin position="194"/>
        <end position="215"/>
    </location>
</feature>
<comment type="caution">
    <text evidence="9">The sequence shown here is derived from an EMBL/GenBank/DDBJ whole genome shotgun (WGS) entry which is preliminary data.</text>
</comment>
<evidence type="ECO:0000256" key="2">
    <source>
        <dbReference type="ARBA" id="ARBA00022448"/>
    </source>
</evidence>
<reference evidence="9 10" key="1">
    <citation type="submission" date="2024-10" db="EMBL/GenBank/DDBJ databases">
        <title>The Natural Products Discovery Center: Release of the First 8490 Sequenced Strains for Exploring Actinobacteria Biosynthetic Diversity.</title>
        <authorList>
            <person name="Kalkreuter E."/>
            <person name="Kautsar S.A."/>
            <person name="Yang D."/>
            <person name="Bader C.D."/>
            <person name="Teijaro C.N."/>
            <person name="Fluegel L."/>
            <person name="Davis C.M."/>
            <person name="Simpson J.R."/>
            <person name="Lauterbach L."/>
            <person name="Steele A.D."/>
            <person name="Gui C."/>
            <person name="Meng S."/>
            <person name="Li G."/>
            <person name="Viehrig K."/>
            <person name="Ye F."/>
            <person name="Su P."/>
            <person name="Kiefer A.F."/>
            <person name="Nichols A."/>
            <person name="Cepeda A.J."/>
            <person name="Yan W."/>
            <person name="Fan B."/>
            <person name="Jiang Y."/>
            <person name="Adhikari A."/>
            <person name="Zheng C.-J."/>
            <person name="Schuster L."/>
            <person name="Cowan T.M."/>
            <person name="Smanski M.J."/>
            <person name="Chevrette M.G."/>
            <person name="De Carvalho L.P.S."/>
            <person name="Shen B."/>
        </authorList>
    </citation>
    <scope>NUCLEOTIDE SEQUENCE [LARGE SCALE GENOMIC DNA]</scope>
    <source>
        <strain evidence="9 10">NPDC001281</strain>
    </source>
</reference>
<dbReference type="Pfam" id="PF00528">
    <property type="entry name" value="BPD_transp_1"/>
    <property type="match status" value="1"/>
</dbReference>
<feature type="transmembrane region" description="Helical" evidence="7">
    <location>
        <begin position="248"/>
        <end position="268"/>
    </location>
</feature>
<evidence type="ECO:0000256" key="5">
    <source>
        <dbReference type="ARBA" id="ARBA00022989"/>
    </source>
</evidence>
<evidence type="ECO:0000313" key="9">
    <source>
        <dbReference type="EMBL" id="MFF4779232.1"/>
    </source>
</evidence>
<organism evidence="9 10">
    <name type="scientific">Microtetraspora fusca</name>
    <dbReference type="NCBI Taxonomy" id="1997"/>
    <lineage>
        <taxon>Bacteria</taxon>
        <taxon>Bacillati</taxon>
        <taxon>Actinomycetota</taxon>
        <taxon>Actinomycetes</taxon>
        <taxon>Streptosporangiales</taxon>
        <taxon>Streptosporangiaceae</taxon>
        <taxon>Microtetraspora</taxon>
    </lineage>
</organism>
<evidence type="ECO:0000256" key="6">
    <source>
        <dbReference type="ARBA" id="ARBA00023136"/>
    </source>
</evidence>
<feature type="transmembrane region" description="Helical" evidence="7">
    <location>
        <begin position="154"/>
        <end position="173"/>
    </location>
</feature>
<gene>
    <name evidence="9" type="ORF">ACFY05_41090</name>
</gene>
<dbReference type="PANTHER" id="PTHR30151:SF20">
    <property type="entry name" value="ABC TRANSPORTER PERMEASE PROTEIN HI_0355-RELATED"/>
    <property type="match status" value="1"/>
</dbReference>
<evidence type="ECO:0000256" key="7">
    <source>
        <dbReference type="RuleBase" id="RU363032"/>
    </source>
</evidence>
<comment type="similarity">
    <text evidence="7">Belongs to the binding-protein-dependent transport system permease family.</text>
</comment>
<dbReference type="Gene3D" id="1.10.3720.10">
    <property type="entry name" value="MetI-like"/>
    <property type="match status" value="1"/>
</dbReference>
<comment type="subcellular location">
    <subcellularLocation>
        <location evidence="1 7">Cell membrane</location>
        <topology evidence="1 7">Multi-pass membrane protein</topology>
    </subcellularLocation>
</comment>
<evidence type="ECO:0000259" key="8">
    <source>
        <dbReference type="PROSITE" id="PS50928"/>
    </source>
</evidence>
<sequence>MSVIAGPMEAEAAMPAEALEADGRERRLRSRRYRIVVITTRVLLVAAVLGFWQAGSGTIINPFWVSSPSRIVARLATWLGDGTLWANTVATLTAMALGFTLGSLAGVVVGFTLGRVRFLADVLTPFVIAVNSLPKLALAPLFILWFGIGLQGKVVMTSLVCFFLVFYNTFAGARDTDDELLGVVSLMGAGRRDRLIKVIIPSSATWIFTGLRLAVPYSLVGAVVSEITASSEGLGHLLKTSANTFDTAGSFAAIVVLVVVALVINIAVSKAEGLISRWK</sequence>
<keyword evidence="2 7" id="KW-0813">Transport</keyword>
<dbReference type="SUPFAM" id="SSF161098">
    <property type="entry name" value="MetI-like"/>
    <property type="match status" value="1"/>
</dbReference>
<accession>A0ABW6VIQ3</accession>
<keyword evidence="6 7" id="KW-0472">Membrane</keyword>
<dbReference type="Proteomes" id="UP001602119">
    <property type="component" value="Unassembled WGS sequence"/>
</dbReference>
<dbReference type="InterPro" id="IPR035906">
    <property type="entry name" value="MetI-like_sf"/>
</dbReference>
<feature type="transmembrane region" description="Helical" evidence="7">
    <location>
        <begin position="89"/>
        <end position="114"/>
    </location>
</feature>
<keyword evidence="4 7" id="KW-0812">Transmembrane</keyword>
<keyword evidence="10" id="KW-1185">Reference proteome</keyword>
<name>A0ABW6VIQ3_MICFU</name>
<keyword evidence="5 7" id="KW-1133">Transmembrane helix</keyword>
<dbReference type="RefSeq" id="WP_387347944.1">
    <property type="nucleotide sequence ID" value="NZ_JBIAXI010000045.1"/>
</dbReference>
<proteinExistence type="inferred from homology"/>
<feature type="transmembrane region" description="Helical" evidence="7">
    <location>
        <begin position="33"/>
        <end position="54"/>
    </location>
</feature>